<dbReference type="Pfam" id="PF00196">
    <property type="entry name" value="GerE"/>
    <property type="match status" value="1"/>
</dbReference>
<reference evidence="5 6" key="1">
    <citation type="submission" date="2016-10" db="EMBL/GenBank/DDBJ databases">
        <authorList>
            <person name="de Groot N.N."/>
        </authorList>
    </citation>
    <scope>NUCLEOTIDE SEQUENCE [LARGE SCALE GENOMIC DNA]</scope>
    <source>
        <strain evidence="5 6">DSM 5885</strain>
    </source>
</reference>
<evidence type="ECO:0000256" key="2">
    <source>
        <dbReference type="ARBA" id="ARBA00023125"/>
    </source>
</evidence>
<dbReference type="InterPro" id="IPR005143">
    <property type="entry name" value="TF_LuxR_autoind-bd_dom"/>
</dbReference>
<keyword evidence="2" id="KW-0238">DNA-binding</keyword>
<keyword evidence="6" id="KW-1185">Reference proteome</keyword>
<dbReference type="AlphaFoldDB" id="A0A1G7YG32"/>
<dbReference type="OrthoDB" id="9774661at2"/>
<feature type="domain" description="HTH luxR-type" evidence="4">
    <location>
        <begin position="170"/>
        <end position="235"/>
    </location>
</feature>
<sequence length="238" mass="27563">MIKEWENELLHRLRKASFEQQLIEELKAEAGNLGFDHCNYGVRLPLQLSKPKIIMFNTYPMTWQKRYQSRNYQRIDPTIQHGVRSQTPLIWTDEVFRNTREFWEEARGYGLRYGWSQSTVGPQSLRGMLTLSRRHGSLTASEMNAHGYQLVWLTQVVHQSMSKLLSARLLPEAHVDLSLREKDVLRWTAEGKSSLEIADLLNITERTVNFHIANILKKMNCANRTAAAVRATLLGLLD</sequence>
<dbReference type="PANTHER" id="PTHR44688:SF16">
    <property type="entry name" value="DNA-BINDING TRANSCRIPTIONAL ACTIVATOR DEVR_DOSR"/>
    <property type="match status" value="1"/>
</dbReference>
<evidence type="ECO:0000313" key="6">
    <source>
        <dbReference type="Proteomes" id="UP000198607"/>
    </source>
</evidence>
<proteinExistence type="predicted"/>
<keyword evidence="1" id="KW-0805">Transcription regulation</keyword>
<dbReference type="CDD" id="cd06170">
    <property type="entry name" value="LuxR_C_like"/>
    <property type="match status" value="1"/>
</dbReference>
<organism evidence="5 6">
    <name type="scientific">Propionivibrio dicarboxylicus</name>
    <dbReference type="NCBI Taxonomy" id="83767"/>
    <lineage>
        <taxon>Bacteria</taxon>
        <taxon>Pseudomonadati</taxon>
        <taxon>Pseudomonadota</taxon>
        <taxon>Betaproteobacteria</taxon>
        <taxon>Rhodocyclales</taxon>
        <taxon>Rhodocyclaceae</taxon>
        <taxon>Propionivibrio</taxon>
    </lineage>
</organism>
<evidence type="ECO:0000256" key="1">
    <source>
        <dbReference type="ARBA" id="ARBA00023015"/>
    </source>
</evidence>
<dbReference type="PRINTS" id="PR00038">
    <property type="entry name" value="HTHLUXR"/>
</dbReference>
<protein>
    <submittedName>
        <fullName evidence="5">LuxR family transcriptional regulator</fullName>
    </submittedName>
</protein>
<evidence type="ECO:0000259" key="4">
    <source>
        <dbReference type="PROSITE" id="PS50043"/>
    </source>
</evidence>
<accession>A0A1G7YG32</accession>
<dbReference type="InterPro" id="IPR000792">
    <property type="entry name" value="Tscrpt_reg_LuxR_C"/>
</dbReference>
<evidence type="ECO:0000313" key="5">
    <source>
        <dbReference type="EMBL" id="SDG95297.1"/>
    </source>
</evidence>
<dbReference type="InterPro" id="IPR036388">
    <property type="entry name" value="WH-like_DNA-bd_sf"/>
</dbReference>
<dbReference type="Proteomes" id="UP000198607">
    <property type="component" value="Unassembled WGS sequence"/>
</dbReference>
<gene>
    <name evidence="5" type="ORF">SAMN05660652_00992</name>
</gene>
<dbReference type="RefSeq" id="WP_091934555.1">
    <property type="nucleotide sequence ID" value="NZ_FNCY01000002.1"/>
</dbReference>
<dbReference type="InterPro" id="IPR016032">
    <property type="entry name" value="Sig_transdc_resp-reg_C-effctor"/>
</dbReference>
<name>A0A1G7YG32_9RHOO</name>
<evidence type="ECO:0000256" key="3">
    <source>
        <dbReference type="ARBA" id="ARBA00023163"/>
    </source>
</evidence>
<dbReference type="SUPFAM" id="SSF75516">
    <property type="entry name" value="Pheromone-binding domain of LuxR-like quorum-sensing transcription factors"/>
    <property type="match status" value="1"/>
</dbReference>
<dbReference type="PANTHER" id="PTHR44688">
    <property type="entry name" value="DNA-BINDING TRANSCRIPTIONAL ACTIVATOR DEVR_DOSR"/>
    <property type="match status" value="1"/>
</dbReference>
<dbReference type="Gene3D" id="1.10.10.10">
    <property type="entry name" value="Winged helix-like DNA-binding domain superfamily/Winged helix DNA-binding domain"/>
    <property type="match status" value="1"/>
</dbReference>
<dbReference type="InterPro" id="IPR036693">
    <property type="entry name" value="TF_LuxR_autoind-bd_dom_sf"/>
</dbReference>
<dbReference type="PROSITE" id="PS50043">
    <property type="entry name" value="HTH_LUXR_2"/>
    <property type="match status" value="1"/>
</dbReference>
<dbReference type="SMART" id="SM00421">
    <property type="entry name" value="HTH_LUXR"/>
    <property type="match status" value="1"/>
</dbReference>
<keyword evidence="3" id="KW-0804">Transcription</keyword>
<dbReference type="PROSITE" id="PS00622">
    <property type="entry name" value="HTH_LUXR_1"/>
    <property type="match status" value="1"/>
</dbReference>
<dbReference type="GO" id="GO:0006355">
    <property type="term" value="P:regulation of DNA-templated transcription"/>
    <property type="evidence" value="ECO:0007669"/>
    <property type="project" value="InterPro"/>
</dbReference>
<dbReference type="GO" id="GO:0003677">
    <property type="term" value="F:DNA binding"/>
    <property type="evidence" value="ECO:0007669"/>
    <property type="project" value="UniProtKB-KW"/>
</dbReference>
<dbReference type="STRING" id="83767.SAMN05660652_00992"/>
<dbReference type="EMBL" id="FNCY01000002">
    <property type="protein sequence ID" value="SDG95297.1"/>
    <property type="molecule type" value="Genomic_DNA"/>
</dbReference>
<dbReference type="Pfam" id="PF03472">
    <property type="entry name" value="Autoind_bind"/>
    <property type="match status" value="1"/>
</dbReference>
<dbReference type="SUPFAM" id="SSF46894">
    <property type="entry name" value="C-terminal effector domain of the bipartite response regulators"/>
    <property type="match status" value="1"/>
</dbReference>
<dbReference type="Gene3D" id="3.30.450.80">
    <property type="entry name" value="Transcription factor LuxR-like, autoinducer-binding domain"/>
    <property type="match status" value="1"/>
</dbReference>